<dbReference type="Proteomes" id="UP000003704">
    <property type="component" value="Unassembled WGS sequence"/>
</dbReference>
<feature type="compositionally biased region" description="Low complexity" evidence="1">
    <location>
        <begin position="776"/>
        <end position="787"/>
    </location>
</feature>
<evidence type="ECO:0000313" key="3">
    <source>
        <dbReference type="Proteomes" id="UP000003704"/>
    </source>
</evidence>
<organism evidence="2 3">
    <name type="scientific">Hydrocarboniphaga effusa AP103</name>
    <dbReference type="NCBI Taxonomy" id="1172194"/>
    <lineage>
        <taxon>Bacteria</taxon>
        <taxon>Pseudomonadati</taxon>
        <taxon>Pseudomonadota</taxon>
        <taxon>Gammaproteobacteria</taxon>
        <taxon>Nevskiales</taxon>
        <taxon>Nevskiaceae</taxon>
        <taxon>Hydrocarboniphaga</taxon>
    </lineage>
</organism>
<name>I7ZBS8_9GAMM</name>
<sequence>MLGEAGNAVKGVTDKVTGGPLGKAIDAITGSLTGSSGPPAPEGTARFMEGGAIDQDAQASDVQASPGDTQNTIGSPGTIQFLHLAYEHKDAATRFSGGVTSRGVAMRDALVRETVLLYSFAQGGRKVLQKNKDSKSAAGAMLATAGSLLGGAKQAPPGPEAFDSVLDLIRKAADPINQASFDYEAIHKAGIELAKAADSHNELCKSATSPEGAGGGGLPSIPGLDSVLGGAGVPKIVGLIPKWLFKLQDVYLAMYRESRIAYEWPLMKLSHDYSLDAIRGSWLPSYDVWRQRNREATEAAQNADDPSVAEKLLQTGKDTLDQDVVTLGSTGYGATDTGPGKAAHKALGDAQNAIKDIRTSGEDKAQMLAGLMSTAEDVQARMPPEAVAALAKAFALFGGDAAKGVKPLGDMMSDAIGKALFDGALPGFMKVYVGKLSEATIAVLDKVYRYTHAYGTPDPSLVLAATHDALASRIVGLIFSLILGRDPQAVDAGDQQKSAKSAVNDASKLDFGSALDNAKSVVPSLDQAADKAADLVMQFLKSQGHHLDGIIIFVAKDLSDELVAAWMDANLRNASTMETYLGRLPMLAATVMRNLLFPVFNLVMDAFGMGDKFAGMAWNPVKDGIGRVTSVAQTVQQTKNDVRDTGNEMAAAGQRVDDAIDAKQTDIQNKAADLGNMDSTVSSLSDAEQLGREKSGQATDLGNAIGSTPNDLIDAAKGEDDAADAAAPEAPKGSGVLSASREDKGQAQAVTYTQIRTAGFETALAEDVILAERTGPAKAPAGAGAPAMPSLSDLGSMF</sequence>
<dbReference type="PATRIC" id="fig|1172194.4.peg.2829"/>
<reference evidence="2 3" key="1">
    <citation type="journal article" date="2012" name="J. Bacteriol.">
        <title>Genome Sequence of n-Alkane-Degrading Hydrocarboniphaga effusa Strain AP103T (ATCC BAA-332T).</title>
        <authorList>
            <person name="Chang H.K."/>
            <person name="Zylstra G.J."/>
            <person name="Chae J.C."/>
        </authorList>
    </citation>
    <scope>NUCLEOTIDE SEQUENCE [LARGE SCALE GENOMIC DNA]</scope>
    <source>
        <strain evidence="2 3">AP103</strain>
    </source>
</reference>
<protein>
    <submittedName>
        <fullName evidence="2">Uncharacterized protein</fullName>
    </submittedName>
</protein>
<feature type="region of interest" description="Disordered" evidence="1">
    <location>
        <begin position="684"/>
        <end position="744"/>
    </location>
</feature>
<comment type="caution">
    <text evidence="2">The sequence shown here is derived from an EMBL/GenBank/DDBJ whole genome shotgun (WGS) entry which is preliminary data.</text>
</comment>
<evidence type="ECO:0000313" key="2">
    <source>
        <dbReference type="EMBL" id="EIT69339.1"/>
    </source>
</evidence>
<dbReference type="STRING" id="1172194.WQQ_29210"/>
<dbReference type="OrthoDB" id="8670374at2"/>
<dbReference type="EMBL" id="AKGD01000002">
    <property type="protein sequence ID" value="EIT69339.1"/>
    <property type="molecule type" value="Genomic_DNA"/>
</dbReference>
<feature type="compositionally biased region" description="Polar residues" evidence="1">
    <location>
        <begin position="696"/>
        <end position="710"/>
    </location>
</feature>
<feature type="compositionally biased region" description="Low complexity" evidence="1">
    <location>
        <begin position="724"/>
        <end position="733"/>
    </location>
</feature>
<accession>I7ZBS8</accession>
<keyword evidence="3" id="KW-1185">Reference proteome</keyword>
<dbReference type="AlphaFoldDB" id="I7ZBS8"/>
<gene>
    <name evidence="2" type="ORF">WQQ_29210</name>
</gene>
<proteinExistence type="predicted"/>
<dbReference type="RefSeq" id="WP_007185862.1">
    <property type="nucleotide sequence ID" value="NZ_AKGD01000002.1"/>
</dbReference>
<evidence type="ECO:0000256" key="1">
    <source>
        <dbReference type="SAM" id="MobiDB-lite"/>
    </source>
</evidence>
<feature type="region of interest" description="Disordered" evidence="1">
    <location>
        <begin position="776"/>
        <end position="798"/>
    </location>
</feature>